<sequence length="365" mass="40129">MSLECFSLGASSVYRNSRTTSSTFDVMGRDSWLECSLDSLSDDAAEDLASCYKEMIPAMSRRVITPYMSNPSKADIERIQEDYGPLFDHAEFTVSNNPETRSKARRKSTPRKTSESSTPTGLPVLPTKSTEQTLGPLPGAGDCTKEPANTAAKPSVVPKSLQRMSSEGSAPIKMPERKTRTHSEGAASPPPVSSFTFPSLNEVMAEKDGPKSPKDGKHTEAVRPMVKLSQKQRKQMKSTTPVNVLAPKTPPQSSCPWFQSTSQGVQASSPPNTGINEGVFHNSFPSVSSPPTEVPRMIDILRFEEQKVQNMEKVKPKALHVINIEDKAIEELLKLYNAEDNPEERIIASRVLPEAYAAPVWKKQH</sequence>
<accession>A0A023GFN4</accession>
<feature type="region of interest" description="Disordered" evidence="1">
    <location>
        <begin position="93"/>
        <end position="194"/>
    </location>
</feature>
<feature type="compositionally biased region" description="Polar residues" evidence="1">
    <location>
        <begin position="251"/>
        <end position="269"/>
    </location>
</feature>
<dbReference type="EMBL" id="GBBM01003863">
    <property type="protein sequence ID" value="JAC31555.1"/>
    <property type="molecule type" value="mRNA"/>
</dbReference>
<evidence type="ECO:0000313" key="2">
    <source>
        <dbReference type="EMBL" id="JAC31555.1"/>
    </source>
</evidence>
<feature type="compositionally biased region" description="Basic and acidic residues" evidence="1">
    <location>
        <begin position="174"/>
        <end position="183"/>
    </location>
</feature>
<protein>
    <submittedName>
        <fullName evidence="2">Uncharacterized protein</fullName>
    </submittedName>
</protein>
<dbReference type="AlphaFoldDB" id="A0A023GFN4"/>
<evidence type="ECO:0000256" key="1">
    <source>
        <dbReference type="SAM" id="MobiDB-lite"/>
    </source>
</evidence>
<reference evidence="2" key="1">
    <citation type="submission" date="2014-03" db="EMBL/GenBank/DDBJ databases">
        <title>The sialotranscriptome of Amblyomma triste, Amblyomma parvum and Amblyomma cajennense ticks, uncovered by 454-based RNA-seq.</title>
        <authorList>
            <person name="Garcia G.R."/>
            <person name="Gardinassi L.G."/>
            <person name="Ribeiro J.M."/>
            <person name="Anatriello E."/>
            <person name="Ferreira B.R."/>
            <person name="Moreira H.N."/>
            <person name="Mafra C."/>
            <person name="Olegario M.M."/>
            <person name="Szabo P.J."/>
            <person name="Miranda-Santos I.K."/>
            <person name="Maruyama S.R."/>
        </authorList>
    </citation>
    <scope>NUCLEOTIDE SEQUENCE</scope>
    <source>
        <strain evidence="2">Mato Grasso do Sul</strain>
        <tissue evidence="2">Salivary glands</tissue>
    </source>
</reference>
<proteinExistence type="evidence at transcript level"/>
<organism evidence="2">
    <name type="scientific">Amblyomma triste</name>
    <name type="common">Neotropical tick</name>
    <dbReference type="NCBI Taxonomy" id="251400"/>
    <lineage>
        <taxon>Eukaryota</taxon>
        <taxon>Metazoa</taxon>
        <taxon>Ecdysozoa</taxon>
        <taxon>Arthropoda</taxon>
        <taxon>Chelicerata</taxon>
        <taxon>Arachnida</taxon>
        <taxon>Acari</taxon>
        <taxon>Parasitiformes</taxon>
        <taxon>Ixodida</taxon>
        <taxon>Ixodoidea</taxon>
        <taxon>Ixodidae</taxon>
        <taxon>Amblyomminae</taxon>
        <taxon>Amblyomma</taxon>
    </lineage>
</organism>
<name>A0A023GFN4_AMBTT</name>
<feature type="region of interest" description="Disordered" evidence="1">
    <location>
        <begin position="227"/>
        <end position="269"/>
    </location>
</feature>